<comment type="similarity">
    <text evidence="2">Belongs to the histidine acid phosphatase family.</text>
</comment>
<dbReference type="RefSeq" id="XP_022643479.1">
    <property type="nucleotide sequence ID" value="XM_022787744.1"/>
</dbReference>
<keyword evidence="8" id="KW-0472">Membrane</keyword>
<evidence type="ECO:0000256" key="2">
    <source>
        <dbReference type="ARBA" id="ARBA00005375"/>
    </source>
</evidence>
<keyword evidence="4" id="KW-0732">Signal</keyword>
<evidence type="ECO:0000256" key="7">
    <source>
        <dbReference type="ARBA" id="ARBA00023180"/>
    </source>
</evidence>
<keyword evidence="10" id="KW-1185">Reference proteome</keyword>
<dbReference type="SUPFAM" id="SSF53254">
    <property type="entry name" value="Phosphoglycerate mutase-like"/>
    <property type="match status" value="1"/>
</dbReference>
<reference evidence="9" key="1">
    <citation type="submission" date="2021-01" db="UniProtKB">
        <authorList>
            <consortium name="EnsemblMetazoa"/>
        </authorList>
    </citation>
    <scope>IDENTIFICATION</scope>
</reference>
<keyword evidence="6" id="KW-1015">Disulfide bond</keyword>
<keyword evidence="8" id="KW-0812">Transmembrane</keyword>
<evidence type="ECO:0000313" key="9">
    <source>
        <dbReference type="EnsemblMetazoa" id="XP_022643479"/>
    </source>
</evidence>
<dbReference type="InterPro" id="IPR029033">
    <property type="entry name" value="His_PPase_superfam"/>
</dbReference>
<evidence type="ECO:0000256" key="8">
    <source>
        <dbReference type="SAM" id="Phobius"/>
    </source>
</evidence>
<dbReference type="GeneID" id="111242851"/>
<dbReference type="EnsemblMetazoa" id="XM_022787744">
    <property type="protein sequence ID" value="XP_022643479"/>
    <property type="gene ID" value="LOC111242851"/>
</dbReference>
<keyword evidence="7" id="KW-0325">Glycoprotein</keyword>
<dbReference type="Proteomes" id="UP000594260">
    <property type="component" value="Unplaced"/>
</dbReference>
<dbReference type="PANTHER" id="PTHR11567">
    <property type="entry name" value="ACID PHOSPHATASE-RELATED"/>
    <property type="match status" value="1"/>
</dbReference>
<evidence type="ECO:0000256" key="6">
    <source>
        <dbReference type="ARBA" id="ARBA00023157"/>
    </source>
</evidence>
<keyword evidence="8" id="KW-1133">Transmembrane helix</keyword>
<dbReference type="EC" id="3.1.3.2" evidence="3"/>
<comment type="catalytic activity">
    <reaction evidence="1">
        <text>a phosphate monoester + H2O = an alcohol + phosphate</text>
        <dbReference type="Rhea" id="RHEA:15017"/>
        <dbReference type="ChEBI" id="CHEBI:15377"/>
        <dbReference type="ChEBI" id="CHEBI:30879"/>
        <dbReference type="ChEBI" id="CHEBI:43474"/>
        <dbReference type="ChEBI" id="CHEBI:67140"/>
        <dbReference type="EC" id="3.1.3.2"/>
    </reaction>
</comment>
<evidence type="ECO:0000256" key="4">
    <source>
        <dbReference type="ARBA" id="ARBA00022729"/>
    </source>
</evidence>
<dbReference type="OrthoDB" id="6483752at2759"/>
<dbReference type="InterPro" id="IPR050645">
    <property type="entry name" value="Histidine_acid_phosphatase"/>
</dbReference>
<keyword evidence="5" id="KW-0378">Hydrolase</keyword>
<dbReference type="InterPro" id="IPR000560">
    <property type="entry name" value="His_Pase_clade-2"/>
</dbReference>
<feature type="transmembrane region" description="Helical" evidence="8">
    <location>
        <begin position="6"/>
        <end position="25"/>
    </location>
</feature>
<dbReference type="PANTHER" id="PTHR11567:SF211">
    <property type="entry name" value="PROSTATIC ACID PHOSPHATASE"/>
    <property type="match status" value="1"/>
</dbReference>
<proteinExistence type="inferred from homology"/>
<dbReference type="KEGG" id="vde:111242851"/>
<sequence length="407" mass="46470">MNTRVILPAFAIIAIIIVFIAMLGASSGRGAQLEASIPKGNLTTEQSANHLSPVPPKLIHVALLFRHTVRAPRLLPISDPLLRLESFPRGLVRSTRKGLQAARNTSLIWKDWYKNFLTGNPNEVFARSSQAERCYETLAMVLHSWYPSPDDIPLSQVAIRMPPRGTDKYVENCGQMAYTARLYNPQHPIPHEIAKEENFYTVGQYVDFLRNMTGEHNQSLSYFYMAYMEGFVSIDFEHRFTKDDHWILKYPKTREFSRLYILEISIDVLGPYYGHHLLNGIADQLQSSSEGSSKFKLSLFSFHDISVLSCLRALGIRNKAAEPLSTMAFELWKHETPGKTDQFRVALRMSEGLTTNWVYQPDEYLKMKNAGGQVIDELGEVLHIMRTFYEHRLNITNCGYFGNDAKI</sequence>
<dbReference type="AlphaFoldDB" id="A0A7M7IYZ0"/>
<organism evidence="9 10">
    <name type="scientific">Varroa destructor</name>
    <name type="common">Honeybee mite</name>
    <dbReference type="NCBI Taxonomy" id="109461"/>
    <lineage>
        <taxon>Eukaryota</taxon>
        <taxon>Metazoa</taxon>
        <taxon>Ecdysozoa</taxon>
        <taxon>Arthropoda</taxon>
        <taxon>Chelicerata</taxon>
        <taxon>Arachnida</taxon>
        <taxon>Acari</taxon>
        <taxon>Parasitiformes</taxon>
        <taxon>Mesostigmata</taxon>
        <taxon>Gamasina</taxon>
        <taxon>Dermanyssoidea</taxon>
        <taxon>Varroidae</taxon>
        <taxon>Varroa</taxon>
    </lineage>
</organism>
<accession>A0A7M7IYZ0</accession>
<evidence type="ECO:0000256" key="1">
    <source>
        <dbReference type="ARBA" id="ARBA00000032"/>
    </source>
</evidence>
<dbReference type="CDD" id="cd07061">
    <property type="entry name" value="HP_HAP_like"/>
    <property type="match status" value="1"/>
</dbReference>
<evidence type="ECO:0000256" key="5">
    <source>
        <dbReference type="ARBA" id="ARBA00022801"/>
    </source>
</evidence>
<dbReference type="Gene3D" id="3.40.50.1240">
    <property type="entry name" value="Phosphoglycerate mutase-like"/>
    <property type="match status" value="1"/>
</dbReference>
<name>A0A7M7IYZ0_VARDE</name>
<evidence type="ECO:0000313" key="10">
    <source>
        <dbReference type="Proteomes" id="UP000594260"/>
    </source>
</evidence>
<evidence type="ECO:0000256" key="3">
    <source>
        <dbReference type="ARBA" id="ARBA00012646"/>
    </source>
</evidence>
<dbReference type="InParanoid" id="A0A7M7IYZ0"/>
<dbReference type="GO" id="GO:0003993">
    <property type="term" value="F:acid phosphatase activity"/>
    <property type="evidence" value="ECO:0007669"/>
    <property type="project" value="UniProtKB-EC"/>
</dbReference>
<protein>
    <recommendedName>
        <fullName evidence="3">acid phosphatase</fullName>
        <ecNumber evidence="3">3.1.3.2</ecNumber>
    </recommendedName>
</protein>